<evidence type="ECO:0000313" key="1">
    <source>
        <dbReference type="EMBL" id="EJW91823.1"/>
    </source>
</evidence>
<name>J9FBL2_9ZZZZ</name>
<comment type="caution">
    <text evidence="1">The sequence shown here is derived from an EMBL/GenBank/DDBJ whole genome shotgun (WGS) entry which is preliminary data.</text>
</comment>
<organism evidence="1">
    <name type="scientific">gut metagenome</name>
    <dbReference type="NCBI Taxonomy" id="749906"/>
    <lineage>
        <taxon>unclassified sequences</taxon>
        <taxon>metagenomes</taxon>
        <taxon>organismal metagenomes</taxon>
    </lineage>
</organism>
<proteinExistence type="predicted"/>
<accession>J9FBL2</accession>
<protein>
    <submittedName>
        <fullName evidence="1">Uncharacterized protein</fullName>
    </submittedName>
</protein>
<reference evidence="1" key="1">
    <citation type="journal article" date="2012" name="PLoS ONE">
        <title>Gene sets for utilization of primary and secondary nutrition supplies in the distal gut of endangered iberian lynx.</title>
        <authorList>
            <person name="Alcaide M."/>
            <person name="Messina E."/>
            <person name="Richter M."/>
            <person name="Bargiela R."/>
            <person name="Peplies J."/>
            <person name="Huws S.A."/>
            <person name="Newbold C.J."/>
            <person name="Golyshin P.N."/>
            <person name="Simon M.A."/>
            <person name="Lopez G."/>
            <person name="Yakimov M.M."/>
            <person name="Ferrer M."/>
        </authorList>
    </citation>
    <scope>NUCLEOTIDE SEQUENCE</scope>
</reference>
<gene>
    <name evidence="1" type="ORF">EVA_20070</name>
</gene>
<sequence length="35" mass="3854">MRAHKGLFIKAKATQGSASPFLYQRISSLMPCRSA</sequence>
<dbReference type="EMBL" id="AMCI01007929">
    <property type="protein sequence ID" value="EJW91823.1"/>
    <property type="molecule type" value="Genomic_DNA"/>
</dbReference>
<dbReference type="AlphaFoldDB" id="J9FBL2"/>